<evidence type="ECO:0000313" key="4">
    <source>
        <dbReference type="Proteomes" id="UP000799444"/>
    </source>
</evidence>
<name>A0A9P4QW92_9PLEO</name>
<comment type="caution">
    <text evidence="3">The sequence shown here is derived from an EMBL/GenBank/DDBJ whole genome shotgun (WGS) entry which is preliminary data.</text>
</comment>
<dbReference type="OrthoDB" id="420076at2759"/>
<feature type="region of interest" description="Disordered" evidence="1">
    <location>
        <begin position="466"/>
        <end position="490"/>
    </location>
</feature>
<organism evidence="3 4">
    <name type="scientific">Polyplosphaeria fusca</name>
    <dbReference type="NCBI Taxonomy" id="682080"/>
    <lineage>
        <taxon>Eukaryota</taxon>
        <taxon>Fungi</taxon>
        <taxon>Dikarya</taxon>
        <taxon>Ascomycota</taxon>
        <taxon>Pezizomycotina</taxon>
        <taxon>Dothideomycetes</taxon>
        <taxon>Pleosporomycetidae</taxon>
        <taxon>Pleosporales</taxon>
        <taxon>Tetraplosphaeriaceae</taxon>
        <taxon>Polyplosphaeria</taxon>
    </lineage>
</organism>
<proteinExistence type="predicted"/>
<dbReference type="AlphaFoldDB" id="A0A9P4QW92"/>
<dbReference type="Pfam" id="PF00481">
    <property type="entry name" value="PP2C"/>
    <property type="match status" value="1"/>
</dbReference>
<dbReference type="SUPFAM" id="SSF81606">
    <property type="entry name" value="PP2C-like"/>
    <property type="match status" value="1"/>
</dbReference>
<keyword evidence="4" id="KW-1185">Reference proteome</keyword>
<accession>A0A9P4QW92</accession>
<dbReference type="SMART" id="SM00332">
    <property type="entry name" value="PP2Cc"/>
    <property type="match status" value="1"/>
</dbReference>
<dbReference type="InterPro" id="IPR036457">
    <property type="entry name" value="PPM-type-like_dom_sf"/>
</dbReference>
<sequence length="571" mass="62908">MKSIQWRVALRQLDRRRLLAPPIPQPQALRSYIRQACPKRVPLISRAPTSTSRMLNEALRGKNSTPKNTSAVPRGVVLQSAFPKKTVAAVVLLGGLVYWFVDVDMPPQWMIDMERPGAVQFFETKEEVEHWVEAHMPQPLDASTVEMMDQYIADWERLVGGFAMTEEEAREANMPVTHGAQAGVNEPCEDFYALGTAPGPGAHPWNYWAVYDGHAGKHTAAHLQMALIPHVSRDLSRLHESAPSPAITQCITQTFIRLDENWLATAKRAAHWYPALHASALMALAPVFSGSCALLAAFDPRSSTLRVACTGDSRAVLGRWDASSKTYTAVPLSVDQTGFNAAEVERLADQHPDEPAIIDPESGRLLGIAVTRAFGDHRWKWPSELVELTRYKFFGPAPRPGNASPPYMTAEPVVTETQVQRRGDGGGKPDFLILASDGLWDKLSSENAVHLVDRWIATAAGNRTAAPADQRSSSMQLDPGVHSEPQNATYPTWDATPEYFSIEDENAAVCLMRNAFGGNRRGLFKGVMSVPGGLARQVVDDTTVLVVFFGEVGGKKGGKRGEKKKGWWRFW</sequence>
<feature type="domain" description="PPM-type phosphatase" evidence="2">
    <location>
        <begin position="175"/>
        <end position="549"/>
    </location>
</feature>
<dbReference type="PROSITE" id="PS51746">
    <property type="entry name" value="PPM_2"/>
    <property type="match status" value="1"/>
</dbReference>
<dbReference type="InterPro" id="IPR015655">
    <property type="entry name" value="PP2C"/>
</dbReference>
<dbReference type="PANTHER" id="PTHR13832:SF792">
    <property type="entry name" value="GM14286P"/>
    <property type="match status" value="1"/>
</dbReference>
<dbReference type="InterPro" id="IPR001932">
    <property type="entry name" value="PPM-type_phosphatase-like_dom"/>
</dbReference>
<reference evidence="3" key="1">
    <citation type="journal article" date="2020" name="Stud. Mycol.">
        <title>101 Dothideomycetes genomes: a test case for predicting lifestyles and emergence of pathogens.</title>
        <authorList>
            <person name="Haridas S."/>
            <person name="Albert R."/>
            <person name="Binder M."/>
            <person name="Bloem J."/>
            <person name="Labutti K."/>
            <person name="Salamov A."/>
            <person name="Andreopoulos B."/>
            <person name="Baker S."/>
            <person name="Barry K."/>
            <person name="Bills G."/>
            <person name="Bluhm B."/>
            <person name="Cannon C."/>
            <person name="Castanera R."/>
            <person name="Culley D."/>
            <person name="Daum C."/>
            <person name="Ezra D."/>
            <person name="Gonzalez J."/>
            <person name="Henrissat B."/>
            <person name="Kuo A."/>
            <person name="Liang C."/>
            <person name="Lipzen A."/>
            <person name="Lutzoni F."/>
            <person name="Magnuson J."/>
            <person name="Mondo S."/>
            <person name="Nolan M."/>
            <person name="Ohm R."/>
            <person name="Pangilinan J."/>
            <person name="Park H.-J."/>
            <person name="Ramirez L."/>
            <person name="Alfaro M."/>
            <person name="Sun H."/>
            <person name="Tritt A."/>
            <person name="Yoshinaga Y."/>
            <person name="Zwiers L.-H."/>
            <person name="Turgeon B."/>
            <person name="Goodwin S."/>
            <person name="Spatafora J."/>
            <person name="Crous P."/>
            <person name="Grigoriev I."/>
        </authorList>
    </citation>
    <scope>NUCLEOTIDE SEQUENCE</scope>
    <source>
        <strain evidence="3">CBS 125425</strain>
    </source>
</reference>
<dbReference type="CDD" id="cd00143">
    <property type="entry name" value="PP2Cc"/>
    <property type="match status" value="1"/>
</dbReference>
<dbReference type="PANTHER" id="PTHR13832">
    <property type="entry name" value="PROTEIN PHOSPHATASE 2C"/>
    <property type="match status" value="1"/>
</dbReference>
<dbReference type="Gene3D" id="3.60.40.10">
    <property type="entry name" value="PPM-type phosphatase domain"/>
    <property type="match status" value="1"/>
</dbReference>
<gene>
    <name evidence="3" type="ORF">EJ04DRAFT_607391</name>
</gene>
<dbReference type="GO" id="GO:0005739">
    <property type="term" value="C:mitochondrion"/>
    <property type="evidence" value="ECO:0007669"/>
    <property type="project" value="TreeGrafter"/>
</dbReference>
<dbReference type="GO" id="GO:0004741">
    <property type="term" value="F:[pyruvate dehydrogenase (acetyl-transferring)]-phosphatase activity"/>
    <property type="evidence" value="ECO:0007669"/>
    <property type="project" value="TreeGrafter"/>
</dbReference>
<evidence type="ECO:0000313" key="3">
    <source>
        <dbReference type="EMBL" id="KAF2732670.1"/>
    </source>
</evidence>
<dbReference type="EMBL" id="ML996173">
    <property type="protein sequence ID" value="KAF2732670.1"/>
    <property type="molecule type" value="Genomic_DNA"/>
</dbReference>
<dbReference type="Proteomes" id="UP000799444">
    <property type="component" value="Unassembled WGS sequence"/>
</dbReference>
<evidence type="ECO:0000256" key="1">
    <source>
        <dbReference type="SAM" id="MobiDB-lite"/>
    </source>
</evidence>
<protein>
    <submittedName>
        <fullName evidence="3">Protein serine/threonine phosphatase 2C</fullName>
    </submittedName>
</protein>
<evidence type="ECO:0000259" key="2">
    <source>
        <dbReference type="PROSITE" id="PS51746"/>
    </source>
</evidence>